<accession>A0AAN6NCM9</accession>
<reference evidence="4" key="1">
    <citation type="journal article" date="2023" name="Mol. Phylogenet. Evol.">
        <title>Genome-scale phylogeny and comparative genomics of the fungal order Sordariales.</title>
        <authorList>
            <person name="Hensen N."/>
            <person name="Bonometti L."/>
            <person name="Westerberg I."/>
            <person name="Brannstrom I.O."/>
            <person name="Guillou S."/>
            <person name="Cros-Aarteil S."/>
            <person name="Calhoun S."/>
            <person name="Haridas S."/>
            <person name="Kuo A."/>
            <person name="Mondo S."/>
            <person name="Pangilinan J."/>
            <person name="Riley R."/>
            <person name="LaButti K."/>
            <person name="Andreopoulos B."/>
            <person name="Lipzen A."/>
            <person name="Chen C."/>
            <person name="Yan M."/>
            <person name="Daum C."/>
            <person name="Ng V."/>
            <person name="Clum A."/>
            <person name="Steindorff A."/>
            <person name="Ohm R.A."/>
            <person name="Martin F."/>
            <person name="Silar P."/>
            <person name="Natvig D.O."/>
            <person name="Lalanne C."/>
            <person name="Gautier V."/>
            <person name="Ament-Velasquez S.L."/>
            <person name="Kruys A."/>
            <person name="Hutchinson M.I."/>
            <person name="Powell A.J."/>
            <person name="Barry K."/>
            <person name="Miller A.N."/>
            <person name="Grigoriev I.V."/>
            <person name="Debuchy R."/>
            <person name="Gladieux P."/>
            <person name="Hiltunen Thoren M."/>
            <person name="Johannesson H."/>
        </authorList>
    </citation>
    <scope>NUCLEOTIDE SEQUENCE [LARGE SCALE GENOMIC DNA]</scope>
    <source>
        <strain evidence="4">CBS 340.73</strain>
    </source>
</reference>
<comment type="caution">
    <text evidence="3">The sequence shown here is derived from an EMBL/GenBank/DDBJ whole genome shotgun (WGS) entry which is preliminary data.</text>
</comment>
<evidence type="ECO:0000256" key="1">
    <source>
        <dbReference type="SAM" id="MobiDB-lite"/>
    </source>
</evidence>
<evidence type="ECO:0000313" key="3">
    <source>
        <dbReference type="EMBL" id="KAK3941798.1"/>
    </source>
</evidence>
<keyword evidence="2" id="KW-1133">Transmembrane helix</keyword>
<dbReference type="Proteomes" id="UP001303473">
    <property type="component" value="Unassembled WGS sequence"/>
</dbReference>
<dbReference type="EMBL" id="MU853779">
    <property type="protein sequence ID" value="KAK3941798.1"/>
    <property type="molecule type" value="Genomic_DNA"/>
</dbReference>
<proteinExistence type="predicted"/>
<evidence type="ECO:0000313" key="4">
    <source>
        <dbReference type="Proteomes" id="UP001303473"/>
    </source>
</evidence>
<name>A0AAN6NCM9_9PEZI</name>
<evidence type="ECO:0000256" key="2">
    <source>
        <dbReference type="SAM" id="Phobius"/>
    </source>
</evidence>
<feature type="transmembrane region" description="Helical" evidence="2">
    <location>
        <begin position="205"/>
        <end position="228"/>
    </location>
</feature>
<organism evidence="3 4">
    <name type="scientific">Diplogelasinospora grovesii</name>
    <dbReference type="NCBI Taxonomy" id="303347"/>
    <lineage>
        <taxon>Eukaryota</taxon>
        <taxon>Fungi</taxon>
        <taxon>Dikarya</taxon>
        <taxon>Ascomycota</taxon>
        <taxon>Pezizomycotina</taxon>
        <taxon>Sordariomycetes</taxon>
        <taxon>Sordariomycetidae</taxon>
        <taxon>Sordariales</taxon>
        <taxon>Diplogelasinosporaceae</taxon>
        <taxon>Diplogelasinospora</taxon>
    </lineage>
</organism>
<sequence>MSTYTPFTIASFPSNPLTTTFTGPADCSGTSRNVLMVDPATSCLPSGFSTAATDFFSPGIACPLGYWSACHDTTGVASITTVTCCPHKKKKRGGVTMSCVDPATLSSPWVNLYCTWIAPASPGTTVSVTHTDNGKTRTAAEVISSAGGANAYGIRMVYQAKDLLASSTTSPAQQTGTGTGGAASQTDTSTTTSTPSPSPGLSTGASVAIAVVIPVVVLAALAGLFFWWRKRKQRIRRRGHG</sequence>
<feature type="region of interest" description="Disordered" evidence="1">
    <location>
        <begin position="169"/>
        <end position="200"/>
    </location>
</feature>
<keyword evidence="4" id="KW-1185">Reference proteome</keyword>
<keyword evidence="2" id="KW-0812">Transmembrane</keyword>
<dbReference type="AlphaFoldDB" id="A0AAN6NCM9"/>
<keyword evidence="2" id="KW-0472">Membrane</keyword>
<gene>
    <name evidence="3" type="ORF">QBC46DRAFT_257792</name>
</gene>
<protein>
    <submittedName>
        <fullName evidence="3">Uncharacterized protein</fullName>
    </submittedName>
</protein>